<sequence>MSNGNLCRTSLRTRTTTRAQRSVSRRPHAIPLRCRHRSTHPQEPASSSDWPNPISSSSILVRSKSTFEAFASRHPDPHELSEPSADVSRFLIHLKATTSRARRATHAMWAWRSISATHGVRSCADDGGEAGAGKKLERLLELSACENVVLVVFRWYGGVQLGSQRWKCISQVAKEALEAGGFRGSPSAKDGAKRR</sequence>
<gene>
    <name evidence="4" type="ORF">C8Q71DRAFT_792005</name>
</gene>
<proteinExistence type="inferred from homology"/>
<feature type="domain" description="Impact N-terminal" evidence="3">
    <location>
        <begin position="64"/>
        <end position="177"/>
    </location>
</feature>
<dbReference type="PANTHER" id="PTHR16301">
    <property type="entry name" value="IMPACT-RELATED"/>
    <property type="match status" value="1"/>
</dbReference>
<evidence type="ECO:0000259" key="3">
    <source>
        <dbReference type="Pfam" id="PF01205"/>
    </source>
</evidence>
<dbReference type="GeneID" id="72006121"/>
<dbReference type="InterPro" id="IPR036956">
    <property type="entry name" value="Impact_N_sf"/>
</dbReference>
<evidence type="ECO:0000313" key="4">
    <source>
        <dbReference type="EMBL" id="KAH9829053.1"/>
    </source>
</evidence>
<dbReference type="PANTHER" id="PTHR16301:SF25">
    <property type="entry name" value="PROTEIN IMPACT"/>
    <property type="match status" value="1"/>
</dbReference>
<name>A0ABQ8JYB3_9APHY</name>
<accession>A0ABQ8JYB3</accession>
<feature type="compositionally biased region" description="Basic residues" evidence="2">
    <location>
        <begin position="23"/>
        <end position="39"/>
    </location>
</feature>
<feature type="compositionally biased region" description="Low complexity" evidence="2">
    <location>
        <begin position="8"/>
        <end position="22"/>
    </location>
</feature>
<dbReference type="SUPFAM" id="SSF54211">
    <property type="entry name" value="Ribosomal protein S5 domain 2-like"/>
    <property type="match status" value="1"/>
</dbReference>
<protein>
    <recommendedName>
        <fullName evidence="3">Impact N-terminal domain-containing protein</fullName>
    </recommendedName>
</protein>
<organism evidence="4 5">
    <name type="scientific">Rhodofomes roseus</name>
    <dbReference type="NCBI Taxonomy" id="34475"/>
    <lineage>
        <taxon>Eukaryota</taxon>
        <taxon>Fungi</taxon>
        <taxon>Dikarya</taxon>
        <taxon>Basidiomycota</taxon>
        <taxon>Agaricomycotina</taxon>
        <taxon>Agaricomycetes</taxon>
        <taxon>Polyporales</taxon>
        <taxon>Rhodofomes</taxon>
    </lineage>
</organism>
<reference evidence="4 5" key="1">
    <citation type="journal article" date="2021" name="Environ. Microbiol.">
        <title>Gene family expansions and transcriptome signatures uncover fungal adaptations to wood decay.</title>
        <authorList>
            <person name="Hage H."/>
            <person name="Miyauchi S."/>
            <person name="Viragh M."/>
            <person name="Drula E."/>
            <person name="Min B."/>
            <person name="Chaduli D."/>
            <person name="Navarro D."/>
            <person name="Favel A."/>
            <person name="Norest M."/>
            <person name="Lesage-Meessen L."/>
            <person name="Balint B."/>
            <person name="Merenyi Z."/>
            <person name="de Eugenio L."/>
            <person name="Morin E."/>
            <person name="Martinez A.T."/>
            <person name="Baldrian P."/>
            <person name="Stursova M."/>
            <person name="Martinez M.J."/>
            <person name="Novotny C."/>
            <person name="Magnuson J.K."/>
            <person name="Spatafora J.W."/>
            <person name="Maurice S."/>
            <person name="Pangilinan J."/>
            <person name="Andreopoulos W."/>
            <person name="LaButti K."/>
            <person name="Hundley H."/>
            <person name="Na H."/>
            <person name="Kuo A."/>
            <person name="Barry K."/>
            <person name="Lipzen A."/>
            <person name="Henrissat B."/>
            <person name="Riley R."/>
            <person name="Ahrendt S."/>
            <person name="Nagy L.G."/>
            <person name="Grigoriev I.V."/>
            <person name="Martin F."/>
            <person name="Rosso M.N."/>
        </authorList>
    </citation>
    <scope>NUCLEOTIDE SEQUENCE [LARGE SCALE GENOMIC DNA]</scope>
    <source>
        <strain evidence="4 5">CIRM-BRFM 1785</strain>
    </source>
</reference>
<evidence type="ECO:0000256" key="2">
    <source>
        <dbReference type="SAM" id="MobiDB-lite"/>
    </source>
</evidence>
<evidence type="ECO:0000313" key="5">
    <source>
        <dbReference type="Proteomes" id="UP000814176"/>
    </source>
</evidence>
<dbReference type="Pfam" id="PF01205">
    <property type="entry name" value="Impact_N"/>
    <property type="match status" value="1"/>
</dbReference>
<keyword evidence="5" id="KW-1185">Reference proteome</keyword>
<comment type="caution">
    <text evidence="4">The sequence shown here is derived from an EMBL/GenBank/DDBJ whole genome shotgun (WGS) entry which is preliminary data.</text>
</comment>
<dbReference type="Proteomes" id="UP000814176">
    <property type="component" value="Unassembled WGS sequence"/>
</dbReference>
<dbReference type="InterPro" id="IPR020568">
    <property type="entry name" value="Ribosomal_Su5_D2-typ_SF"/>
</dbReference>
<dbReference type="InterPro" id="IPR001498">
    <property type="entry name" value="Impact_N"/>
</dbReference>
<dbReference type="InterPro" id="IPR023582">
    <property type="entry name" value="Impact"/>
</dbReference>
<dbReference type="EMBL" id="JADCUA010000044">
    <property type="protein sequence ID" value="KAH9829053.1"/>
    <property type="molecule type" value="Genomic_DNA"/>
</dbReference>
<evidence type="ECO:0000256" key="1">
    <source>
        <dbReference type="ARBA" id="ARBA00007665"/>
    </source>
</evidence>
<dbReference type="Gene3D" id="3.30.230.30">
    <property type="entry name" value="Impact, N-terminal domain"/>
    <property type="match status" value="1"/>
</dbReference>
<feature type="region of interest" description="Disordered" evidence="2">
    <location>
        <begin position="1"/>
        <end position="54"/>
    </location>
</feature>
<dbReference type="RefSeq" id="XP_047772585.1">
    <property type="nucleotide sequence ID" value="XM_047925389.1"/>
</dbReference>
<comment type="similarity">
    <text evidence="1">Belongs to the IMPACT family.</text>
</comment>